<protein>
    <submittedName>
        <fullName evidence="1">Uncharacterized protein</fullName>
    </submittedName>
</protein>
<sequence>MTSGPLVPLRRGSSTFLSFTIMCALFLDIRYSFQILSPKNQDAVLHQSKRFIIEASSTLYSKLGLP</sequence>
<comment type="caution">
    <text evidence="1">The sequence shown here is derived from an EMBL/GenBank/DDBJ whole genome shotgun (WGS) entry which is preliminary data.</text>
</comment>
<reference evidence="2" key="1">
    <citation type="journal article" date="2019" name="Int. J. Syst. Evol. Microbiol.">
        <title>The Global Catalogue of Microorganisms (GCM) 10K type strain sequencing project: providing services to taxonomists for standard genome sequencing and annotation.</title>
        <authorList>
            <consortium name="The Broad Institute Genomics Platform"/>
            <consortium name="The Broad Institute Genome Sequencing Center for Infectious Disease"/>
            <person name="Wu L."/>
            <person name="Ma J."/>
        </authorList>
    </citation>
    <scope>NUCLEOTIDE SEQUENCE [LARGE SCALE GENOMIC DNA]</scope>
    <source>
        <strain evidence="2">JCM 17714</strain>
    </source>
</reference>
<proteinExistence type="predicted"/>
<accession>A0ABP8VED6</accession>
<keyword evidence="2" id="KW-1185">Reference proteome</keyword>
<evidence type="ECO:0000313" key="2">
    <source>
        <dbReference type="Proteomes" id="UP001501699"/>
    </source>
</evidence>
<evidence type="ECO:0000313" key="1">
    <source>
        <dbReference type="EMBL" id="GAA4661161.1"/>
    </source>
</evidence>
<dbReference type="Proteomes" id="UP001501699">
    <property type="component" value="Unassembled WGS sequence"/>
</dbReference>
<dbReference type="EMBL" id="BAABJA010000003">
    <property type="protein sequence ID" value="GAA4661161.1"/>
    <property type="molecule type" value="Genomic_DNA"/>
</dbReference>
<name>A0ABP8VED6_9HYPH</name>
<gene>
    <name evidence="1" type="ORF">GCM10023262_06150</name>
</gene>
<organism evidence="1 2">
    <name type="scientific">Bartonella pachyuromydis</name>
    <dbReference type="NCBI Taxonomy" id="931097"/>
    <lineage>
        <taxon>Bacteria</taxon>
        <taxon>Pseudomonadati</taxon>
        <taxon>Pseudomonadota</taxon>
        <taxon>Alphaproteobacteria</taxon>
        <taxon>Hyphomicrobiales</taxon>
        <taxon>Bartonellaceae</taxon>
        <taxon>Bartonella</taxon>
    </lineage>
</organism>